<keyword evidence="4 7" id="KW-0255">Endonuclease</keyword>
<evidence type="ECO:0000256" key="5">
    <source>
        <dbReference type="ARBA" id="ARBA00022801"/>
    </source>
</evidence>
<dbReference type="PANTHER" id="PTHR33992:SF1">
    <property type="entry name" value="RIBONUCLEASE P PROTEIN COMPONENT"/>
    <property type="match status" value="1"/>
</dbReference>
<accession>K2PVW4</accession>
<comment type="catalytic activity">
    <reaction evidence="7">
        <text>Endonucleolytic cleavage of RNA, removing 5'-extranucleotides from tRNA precursor.</text>
        <dbReference type="EC" id="3.1.26.5"/>
    </reaction>
</comment>
<keyword evidence="10" id="KW-1185">Reference proteome</keyword>
<keyword evidence="5 7" id="KW-0378">Hydrolase</keyword>
<dbReference type="Gene3D" id="3.30.230.10">
    <property type="match status" value="1"/>
</dbReference>
<dbReference type="EC" id="3.1.26.5" evidence="7 8"/>
<reference evidence="9 10" key="1">
    <citation type="journal article" date="2012" name="J. Bacteriol.">
        <title>Genome Sequence of Galbibacter marinum Type Strain ck-I2-15.</title>
        <authorList>
            <person name="Lai Q."/>
            <person name="Li C."/>
            <person name="Shao Z."/>
        </authorList>
    </citation>
    <scope>NUCLEOTIDE SEQUENCE [LARGE SCALE GENOMIC DNA]</scope>
    <source>
        <strain evidence="10">ck-I2-15</strain>
    </source>
</reference>
<evidence type="ECO:0000313" key="10">
    <source>
        <dbReference type="Proteomes" id="UP000007364"/>
    </source>
</evidence>
<dbReference type="RefSeq" id="WP_008990124.1">
    <property type="nucleotide sequence ID" value="NZ_AMSG01000001.1"/>
</dbReference>
<evidence type="ECO:0000256" key="8">
    <source>
        <dbReference type="NCBIfam" id="TIGR00188"/>
    </source>
</evidence>
<evidence type="ECO:0000256" key="4">
    <source>
        <dbReference type="ARBA" id="ARBA00022759"/>
    </source>
</evidence>
<dbReference type="Pfam" id="PF00825">
    <property type="entry name" value="Ribonuclease_P"/>
    <property type="match status" value="1"/>
</dbReference>
<comment type="function">
    <text evidence="1 7">RNaseP catalyzes the removal of the 5'-leader sequence from pre-tRNA to produce the mature 5'-terminus. It can also cleave other RNA substrates such as 4.5S RNA. The protein component plays an auxiliary but essential role in vivo by binding to the 5'-leader sequence and broadening the substrate specificity of the ribozyme.</text>
</comment>
<dbReference type="EMBL" id="AMSG01000001">
    <property type="protein sequence ID" value="EKF56795.1"/>
    <property type="molecule type" value="Genomic_DNA"/>
</dbReference>
<dbReference type="GO" id="GO:0030677">
    <property type="term" value="C:ribonuclease P complex"/>
    <property type="evidence" value="ECO:0007669"/>
    <property type="project" value="TreeGrafter"/>
</dbReference>
<evidence type="ECO:0000313" key="9">
    <source>
        <dbReference type="EMBL" id="EKF56795.1"/>
    </source>
</evidence>
<dbReference type="SUPFAM" id="SSF54211">
    <property type="entry name" value="Ribosomal protein S5 domain 2-like"/>
    <property type="match status" value="1"/>
</dbReference>
<name>K2PVW4_9FLAO</name>
<protein>
    <recommendedName>
        <fullName evidence="7 8">Ribonuclease P protein component</fullName>
        <shortName evidence="7">RNase P protein</shortName>
        <shortName evidence="7">RNaseP protein</shortName>
        <ecNumber evidence="7 8">3.1.26.5</ecNumber>
    </recommendedName>
    <alternativeName>
        <fullName evidence="7">Protein C5</fullName>
    </alternativeName>
</protein>
<evidence type="ECO:0000256" key="2">
    <source>
        <dbReference type="ARBA" id="ARBA00022694"/>
    </source>
</evidence>
<evidence type="ECO:0000256" key="1">
    <source>
        <dbReference type="ARBA" id="ARBA00002663"/>
    </source>
</evidence>
<dbReference type="GO" id="GO:0042781">
    <property type="term" value="F:3'-tRNA processing endoribonuclease activity"/>
    <property type="evidence" value="ECO:0007669"/>
    <property type="project" value="TreeGrafter"/>
</dbReference>
<evidence type="ECO:0000256" key="6">
    <source>
        <dbReference type="ARBA" id="ARBA00022884"/>
    </source>
</evidence>
<dbReference type="GO" id="GO:0001682">
    <property type="term" value="P:tRNA 5'-leader removal"/>
    <property type="evidence" value="ECO:0007669"/>
    <property type="project" value="UniProtKB-UniRule"/>
</dbReference>
<gene>
    <name evidence="7" type="primary">rnpA</name>
    <name evidence="9" type="ORF">I215_01235</name>
</gene>
<proteinExistence type="inferred from homology"/>
<dbReference type="NCBIfam" id="TIGR00188">
    <property type="entry name" value="rnpA"/>
    <property type="match status" value="1"/>
</dbReference>
<comment type="subunit">
    <text evidence="7">Consists of a catalytic RNA component (M1 or rnpB) and a protein subunit.</text>
</comment>
<dbReference type="AlphaFoldDB" id="K2PVW4"/>
<keyword evidence="3 7" id="KW-0540">Nuclease</keyword>
<dbReference type="eggNOG" id="COG0594">
    <property type="taxonomic scope" value="Bacteria"/>
</dbReference>
<dbReference type="PANTHER" id="PTHR33992">
    <property type="entry name" value="RIBONUCLEASE P PROTEIN COMPONENT"/>
    <property type="match status" value="1"/>
</dbReference>
<dbReference type="OrthoDB" id="1524972at2"/>
<dbReference type="InterPro" id="IPR020539">
    <property type="entry name" value="RNase_P_CS"/>
</dbReference>
<dbReference type="STRING" id="555500.I215_01235"/>
<dbReference type="InterPro" id="IPR020568">
    <property type="entry name" value="Ribosomal_Su5_D2-typ_SF"/>
</dbReference>
<dbReference type="HAMAP" id="MF_00227">
    <property type="entry name" value="RNase_P"/>
    <property type="match status" value="1"/>
</dbReference>
<evidence type="ECO:0000256" key="3">
    <source>
        <dbReference type="ARBA" id="ARBA00022722"/>
    </source>
</evidence>
<organism evidence="9 10">
    <name type="scientific">Galbibacter marinus</name>
    <dbReference type="NCBI Taxonomy" id="555500"/>
    <lineage>
        <taxon>Bacteria</taxon>
        <taxon>Pseudomonadati</taxon>
        <taxon>Bacteroidota</taxon>
        <taxon>Flavobacteriia</taxon>
        <taxon>Flavobacteriales</taxon>
        <taxon>Flavobacteriaceae</taxon>
        <taxon>Galbibacter</taxon>
    </lineage>
</organism>
<dbReference type="PROSITE" id="PS00648">
    <property type="entry name" value="RIBONUCLEASE_P"/>
    <property type="match status" value="1"/>
</dbReference>
<dbReference type="GO" id="GO:0000049">
    <property type="term" value="F:tRNA binding"/>
    <property type="evidence" value="ECO:0007669"/>
    <property type="project" value="UniProtKB-UniRule"/>
</dbReference>
<dbReference type="InterPro" id="IPR014721">
    <property type="entry name" value="Ribsml_uS5_D2-typ_fold_subgr"/>
</dbReference>
<dbReference type="PATRIC" id="fig|555500.3.peg.261"/>
<dbReference type="InterPro" id="IPR000100">
    <property type="entry name" value="RNase_P"/>
</dbReference>
<comment type="similarity">
    <text evidence="7">Belongs to the RnpA family.</text>
</comment>
<sequence length="125" mass="14586">MDQSLGIEQRLKNKILIGKLFSQGSSVSKYPLRLVYLKTEHNPETTIKVAVSVSKRSFKKAVDRNRIKRLIREVYRLNKILFTEQVAGESYAFIFLYTGREMPVFDELQNTLVKLSEKFKQQLNT</sequence>
<keyword evidence="2 7" id="KW-0819">tRNA processing</keyword>
<keyword evidence="6 7" id="KW-0694">RNA-binding</keyword>
<evidence type="ECO:0000256" key="7">
    <source>
        <dbReference type="HAMAP-Rule" id="MF_00227"/>
    </source>
</evidence>
<dbReference type="Proteomes" id="UP000007364">
    <property type="component" value="Unassembled WGS sequence"/>
</dbReference>
<comment type="caution">
    <text evidence="9">The sequence shown here is derived from an EMBL/GenBank/DDBJ whole genome shotgun (WGS) entry which is preliminary data.</text>
</comment>
<dbReference type="GO" id="GO:0004526">
    <property type="term" value="F:ribonuclease P activity"/>
    <property type="evidence" value="ECO:0007669"/>
    <property type="project" value="UniProtKB-UniRule"/>
</dbReference>